<accession>A0A3P8VKQ4</accession>
<dbReference type="GO" id="GO:0002376">
    <property type="term" value="P:immune system process"/>
    <property type="evidence" value="ECO:0007669"/>
    <property type="project" value="UniProtKB-KW"/>
</dbReference>
<proteinExistence type="predicted"/>
<dbReference type="AlphaFoldDB" id="A0A3P8VKQ4"/>
<dbReference type="Ensembl" id="ENSCSET00000015042.1">
    <property type="protein sequence ID" value="ENSCSEP00000014864.1"/>
    <property type="gene ID" value="ENSCSEG00000009565.1"/>
</dbReference>
<protein>
    <recommendedName>
        <fullName evidence="4">Ig-like domain-containing protein</fullName>
    </recommendedName>
</protein>
<name>A0A3P8VKQ4_CYNSE</name>
<dbReference type="PROSITE" id="PS50835">
    <property type="entry name" value="IG_LIKE"/>
    <property type="match status" value="1"/>
</dbReference>
<reference evidence="5 6" key="1">
    <citation type="journal article" date="2014" name="Nat. Genet.">
        <title>Whole-genome sequence of a flatfish provides insights into ZW sex chromosome evolution and adaptation to a benthic lifestyle.</title>
        <authorList>
            <person name="Chen S."/>
            <person name="Zhang G."/>
            <person name="Shao C."/>
            <person name="Huang Q."/>
            <person name="Liu G."/>
            <person name="Zhang P."/>
            <person name="Song W."/>
            <person name="An N."/>
            <person name="Chalopin D."/>
            <person name="Volff J.N."/>
            <person name="Hong Y."/>
            <person name="Li Q."/>
            <person name="Sha Z."/>
            <person name="Zhou H."/>
            <person name="Xie M."/>
            <person name="Yu Q."/>
            <person name="Liu Y."/>
            <person name="Xiang H."/>
            <person name="Wang N."/>
            <person name="Wu K."/>
            <person name="Yang C."/>
            <person name="Zhou Q."/>
            <person name="Liao X."/>
            <person name="Yang L."/>
            <person name="Hu Q."/>
            <person name="Zhang J."/>
            <person name="Meng L."/>
            <person name="Jin L."/>
            <person name="Tian Y."/>
            <person name="Lian J."/>
            <person name="Yang J."/>
            <person name="Miao G."/>
            <person name="Liu S."/>
            <person name="Liang Z."/>
            <person name="Yan F."/>
            <person name="Li Y."/>
            <person name="Sun B."/>
            <person name="Zhang H."/>
            <person name="Zhang J."/>
            <person name="Zhu Y."/>
            <person name="Du M."/>
            <person name="Zhao Y."/>
            <person name="Schartl M."/>
            <person name="Tang Q."/>
            <person name="Wang J."/>
        </authorList>
    </citation>
    <scope>NUCLEOTIDE SEQUENCE</scope>
</reference>
<feature type="domain" description="Ig-like" evidence="4">
    <location>
        <begin position="1"/>
        <end position="110"/>
    </location>
</feature>
<dbReference type="PANTHER" id="PTHR23268:SF102">
    <property type="entry name" value="IMMUNOGLOBULIN V-SET DOMAIN-CONTAINING PROTEIN"/>
    <property type="match status" value="1"/>
</dbReference>
<dbReference type="InterPro" id="IPR036179">
    <property type="entry name" value="Ig-like_dom_sf"/>
</dbReference>
<dbReference type="SUPFAM" id="SSF48726">
    <property type="entry name" value="Immunoglobulin"/>
    <property type="match status" value="1"/>
</dbReference>
<evidence type="ECO:0000313" key="6">
    <source>
        <dbReference type="Proteomes" id="UP000265120"/>
    </source>
</evidence>
<keyword evidence="2" id="KW-0391">Immunity</keyword>
<evidence type="ECO:0000256" key="3">
    <source>
        <dbReference type="SAM" id="SignalP"/>
    </source>
</evidence>
<dbReference type="PANTHER" id="PTHR23268">
    <property type="entry name" value="T-CELL RECEPTOR BETA CHAIN"/>
    <property type="match status" value="1"/>
</dbReference>
<dbReference type="InterPro" id="IPR007110">
    <property type="entry name" value="Ig-like_dom"/>
</dbReference>
<evidence type="ECO:0000259" key="4">
    <source>
        <dbReference type="PROSITE" id="PS50835"/>
    </source>
</evidence>
<feature type="chain" id="PRO_5046135619" description="Ig-like domain-containing protein" evidence="3">
    <location>
        <begin position="22"/>
        <end position="110"/>
    </location>
</feature>
<keyword evidence="1 3" id="KW-0732">Signal</keyword>
<evidence type="ECO:0000256" key="1">
    <source>
        <dbReference type="ARBA" id="ARBA00022729"/>
    </source>
</evidence>
<feature type="signal peptide" evidence="3">
    <location>
        <begin position="1"/>
        <end position="21"/>
    </location>
</feature>
<dbReference type="InterPro" id="IPR013106">
    <property type="entry name" value="Ig_V-set"/>
</dbReference>
<sequence>MNYWKFHVFILICVSTGVSDTKTVIQTPGHIVKRPEESVDREINFILWYKQDEHNSLKYLEYLNRQFPTIGSDMEGKITLKGDGSKYCTLTVSKLLFNDSGVYFCAASRQ</sequence>
<reference evidence="5" key="3">
    <citation type="submission" date="2025-09" db="UniProtKB">
        <authorList>
            <consortium name="Ensembl"/>
        </authorList>
    </citation>
    <scope>IDENTIFICATION</scope>
</reference>
<organism evidence="5 6">
    <name type="scientific">Cynoglossus semilaevis</name>
    <name type="common">Tongue sole</name>
    <dbReference type="NCBI Taxonomy" id="244447"/>
    <lineage>
        <taxon>Eukaryota</taxon>
        <taxon>Metazoa</taxon>
        <taxon>Chordata</taxon>
        <taxon>Craniata</taxon>
        <taxon>Vertebrata</taxon>
        <taxon>Euteleostomi</taxon>
        <taxon>Actinopterygii</taxon>
        <taxon>Neopterygii</taxon>
        <taxon>Teleostei</taxon>
        <taxon>Neoteleostei</taxon>
        <taxon>Acanthomorphata</taxon>
        <taxon>Carangaria</taxon>
        <taxon>Pleuronectiformes</taxon>
        <taxon>Pleuronectoidei</taxon>
        <taxon>Cynoglossidae</taxon>
        <taxon>Cynoglossinae</taxon>
        <taxon>Cynoglossus</taxon>
    </lineage>
</organism>
<dbReference type="GO" id="GO:0007166">
    <property type="term" value="P:cell surface receptor signaling pathway"/>
    <property type="evidence" value="ECO:0007669"/>
    <property type="project" value="TreeGrafter"/>
</dbReference>
<dbReference type="Gene3D" id="2.60.40.10">
    <property type="entry name" value="Immunoglobulins"/>
    <property type="match status" value="1"/>
</dbReference>
<evidence type="ECO:0000313" key="5">
    <source>
        <dbReference type="Ensembl" id="ENSCSEP00000014864.1"/>
    </source>
</evidence>
<reference evidence="5" key="2">
    <citation type="submission" date="2025-08" db="UniProtKB">
        <authorList>
            <consortium name="Ensembl"/>
        </authorList>
    </citation>
    <scope>IDENTIFICATION</scope>
</reference>
<evidence type="ECO:0000256" key="2">
    <source>
        <dbReference type="ARBA" id="ARBA00022859"/>
    </source>
</evidence>
<dbReference type="Proteomes" id="UP000265120">
    <property type="component" value="Chromosome 1"/>
</dbReference>
<dbReference type="InterPro" id="IPR013783">
    <property type="entry name" value="Ig-like_fold"/>
</dbReference>
<dbReference type="InterPro" id="IPR050413">
    <property type="entry name" value="TCR_beta_variable"/>
</dbReference>
<keyword evidence="6" id="KW-1185">Reference proteome</keyword>
<dbReference type="Pfam" id="PF07686">
    <property type="entry name" value="V-set"/>
    <property type="match status" value="1"/>
</dbReference>
<dbReference type="GeneTree" id="ENSGT01000000215099"/>
<dbReference type="InParanoid" id="A0A3P8VKQ4"/>
<dbReference type="OMA" id="QDQHQTL"/>
<dbReference type="GO" id="GO:0005886">
    <property type="term" value="C:plasma membrane"/>
    <property type="evidence" value="ECO:0007669"/>
    <property type="project" value="TreeGrafter"/>
</dbReference>